<accession>A0AAD8A9Y5</accession>
<dbReference type="InterPro" id="IPR050930">
    <property type="entry name" value="MFS_Vesicular_Transporter"/>
</dbReference>
<organism evidence="9 10">
    <name type="scientific">Diploptera punctata</name>
    <name type="common">Pacific beetle cockroach</name>
    <dbReference type="NCBI Taxonomy" id="6984"/>
    <lineage>
        <taxon>Eukaryota</taxon>
        <taxon>Metazoa</taxon>
        <taxon>Ecdysozoa</taxon>
        <taxon>Arthropoda</taxon>
        <taxon>Hexapoda</taxon>
        <taxon>Insecta</taxon>
        <taxon>Pterygota</taxon>
        <taxon>Neoptera</taxon>
        <taxon>Polyneoptera</taxon>
        <taxon>Dictyoptera</taxon>
        <taxon>Blattodea</taxon>
        <taxon>Blaberoidea</taxon>
        <taxon>Blaberidae</taxon>
        <taxon>Diplopterinae</taxon>
        <taxon>Diploptera</taxon>
    </lineage>
</organism>
<dbReference type="SUPFAM" id="SSF103473">
    <property type="entry name" value="MFS general substrate transporter"/>
    <property type="match status" value="1"/>
</dbReference>
<dbReference type="GO" id="GO:0016020">
    <property type="term" value="C:membrane"/>
    <property type="evidence" value="ECO:0007669"/>
    <property type="project" value="UniProtKB-SubCell"/>
</dbReference>
<proteinExistence type="predicted"/>
<keyword evidence="3 7" id="KW-0812">Transmembrane</keyword>
<dbReference type="Gene3D" id="1.20.1250.20">
    <property type="entry name" value="MFS general substrate transporter like domains"/>
    <property type="match status" value="1"/>
</dbReference>
<dbReference type="InterPro" id="IPR011701">
    <property type="entry name" value="MFS"/>
</dbReference>
<evidence type="ECO:0000256" key="3">
    <source>
        <dbReference type="ARBA" id="ARBA00022692"/>
    </source>
</evidence>
<feature type="domain" description="Major facilitator superfamily (MFS) profile" evidence="8">
    <location>
        <begin position="141"/>
        <end position="272"/>
    </location>
</feature>
<reference evidence="9" key="2">
    <citation type="submission" date="2023-05" db="EMBL/GenBank/DDBJ databases">
        <authorList>
            <person name="Fouks B."/>
        </authorList>
    </citation>
    <scope>NUCLEOTIDE SEQUENCE</scope>
    <source>
        <strain evidence="9">Stay&amp;Tobe</strain>
        <tissue evidence="9">Testes</tissue>
    </source>
</reference>
<evidence type="ECO:0000313" key="9">
    <source>
        <dbReference type="EMBL" id="KAJ9595194.1"/>
    </source>
</evidence>
<evidence type="ECO:0000313" key="10">
    <source>
        <dbReference type="Proteomes" id="UP001233999"/>
    </source>
</evidence>
<feature type="region of interest" description="Disordered" evidence="6">
    <location>
        <begin position="58"/>
        <end position="97"/>
    </location>
</feature>
<evidence type="ECO:0000256" key="6">
    <source>
        <dbReference type="SAM" id="MobiDB-lite"/>
    </source>
</evidence>
<feature type="region of interest" description="Disordered" evidence="6">
    <location>
        <begin position="1"/>
        <end position="22"/>
    </location>
</feature>
<protein>
    <recommendedName>
        <fullName evidence="8">Major facilitator superfamily (MFS) profile domain-containing protein</fullName>
    </recommendedName>
</protein>
<comment type="caution">
    <text evidence="9">The sequence shown here is derived from an EMBL/GenBank/DDBJ whole genome shotgun (WGS) entry which is preliminary data.</text>
</comment>
<feature type="compositionally biased region" description="Polar residues" evidence="6">
    <location>
        <begin position="7"/>
        <end position="22"/>
    </location>
</feature>
<keyword evidence="5 7" id="KW-0472">Membrane</keyword>
<sequence length="272" mass="30181">KWLHIQGNKTNHTSTKTAPMGTNSYAVFHPGSGMEASEVQEVSDPSTTFNDRVPESNGEAISVVPASPNPGIKTSWKRDNANRSRDPRRKRQRCVRSQSLPACQLNKYSSELRCKRERLLRTQPHPEPGPVRHFSRTQKLTLTSLALVDFISFCSMSIMAPFFPKEAFQKGMSETVSGLVFSFYALVMFVSSPLFGKILPRAGAKFLFMTGMFVAGICNILFGWLVCIEDYTTFTAYCFLVRGMEALGASAYGTASFVFVVDIFPDNIGSVL</sequence>
<feature type="non-terminal residue" evidence="9">
    <location>
        <position position="1"/>
    </location>
</feature>
<feature type="non-terminal residue" evidence="9">
    <location>
        <position position="272"/>
    </location>
</feature>
<evidence type="ECO:0000256" key="7">
    <source>
        <dbReference type="SAM" id="Phobius"/>
    </source>
</evidence>
<gene>
    <name evidence="9" type="ORF">L9F63_013503</name>
</gene>
<feature type="transmembrane region" description="Helical" evidence="7">
    <location>
        <begin position="206"/>
        <end position="226"/>
    </location>
</feature>
<feature type="transmembrane region" description="Helical" evidence="7">
    <location>
        <begin position="142"/>
        <end position="163"/>
    </location>
</feature>
<dbReference type="PANTHER" id="PTHR23506:SF28">
    <property type="entry name" value="MFS-TYPE TRANSPORTER SLC18B1-LIKE PROTEIN"/>
    <property type="match status" value="1"/>
</dbReference>
<evidence type="ECO:0000256" key="4">
    <source>
        <dbReference type="ARBA" id="ARBA00022989"/>
    </source>
</evidence>
<dbReference type="AlphaFoldDB" id="A0AAD8A9Y5"/>
<dbReference type="PROSITE" id="PS50850">
    <property type="entry name" value="MFS"/>
    <property type="match status" value="1"/>
</dbReference>
<feature type="compositionally biased region" description="Basic and acidic residues" evidence="6">
    <location>
        <begin position="76"/>
        <end position="85"/>
    </location>
</feature>
<dbReference type="PANTHER" id="PTHR23506">
    <property type="entry name" value="GH10249P"/>
    <property type="match status" value="1"/>
</dbReference>
<feature type="transmembrane region" description="Helical" evidence="7">
    <location>
        <begin position="246"/>
        <end position="264"/>
    </location>
</feature>
<dbReference type="Pfam" id="PF07690">
    <property type="entry name" value="MFS_1"/>
    <property type="match status" value="1"/>
</dbReference>
<feature type="transmembrane region" description="Helical" evidence="7">
    <location>
        <begin position="175"/>
        <end position="194"/>
    </location>
</feature>
<reference evidence="9" key="1">
    <citation type="journal article" date="2023" name="IScience">
        <title>Live-bearing cockroach genome reveals convergent evolutionary mechanisms linked to viviparity in insects and beyond.</title>
        <authorList>
            <person name="Fouks B."/>
            <person name="Harrison M.C."/>
            <person name="Mikhailova A.A."/>
            <person name="Marchal E."/>
            <person name="English S."/>
            <person name="Carruthers M."/>
            <person name="Jennings E.C."/>
            <person name="Chiamaka E.L."/>
            <person name="Frigard R.A."/>
            <person name="Pippel M."/>
            <person name="Attardo G.M."/>
            <person name="Benoit J.B."/>
            <person name="Bornberg-Bauer E."/>
            <person name="Tobe S.S."/>
        </authorList>
    </citation>
    <scope>NUCLEOTIDE SEQUENCE</scope>
    <source>
        <strain evidence="9">Stay&amp;Tobe</strain>
    </source>
</reference>
<evidence type="ECO:0000259" key="8">
    <source>
        <dbReference type="PROSITE" id="PS50850"/>
    </source>
</evidence>
<keyword evidence="4 7" id="KW-1133">Transmembrane helix</keyword>
<dbReference type="GO" id="GO:0022857">
    <property type="term" value="F:transmembrane transporter activity"/>
    <property type="evidence" value="ECO:0007669"/>
    <property type="project" value="InterPro"/>
</dbReference>
<evidence type="ECO:0000256" key="1">
    <source>
        <dbReference type="ARBA" id="ARBA00004141"/>
    </source>
</evidence>
<evidence type="ECO:0000256" key="5">
    <source>
        <dbReference type="ARBA" id="ARBA00023136"/>
    </source>
</evidence>
<keyword evidence="2" id="KW-0813">Transport</keyword>
<dbReference type="InterPro" id="IPR020846">
    <property type="entry name" value="MFS_dom"/>
</dbReference>
<comment type="subcellular location">
    <subcellularLocation>
        <location evidence="1">Membrane</location>
        <topology evidence="1">Multi-pass membrane protein</topology>
    </subcellularLocation>
</comment>
<dbReference type="InterPro" id="IPR036259">
    <property type="entry name" value="MFS_trans_sf"/>
</dbReference>
<name>A0AAD8A9Y5_DIPPU</name>
<dbReference type="EMBL" id="JASPKZ010002685">
    <property type="protein sequence ID" value="KAJ9595194.1"/>
    <property type="molecule type" value="Genomic_DNA"/>
</dbReference>
<keyword evidence="10" id="KW-1185">Reference proteome</keyword>
<evidence type="ECO:0000256" key="2">
    <source>
        <dbReference type="ARBA" id="ARBA00022448"/>
    </source>
</evidence>
<dbReference type="Proteomes" id="UP001233999">
    <property type="component" value="Unassembled WGS sequence"/>
</dbReference>